<proteinExistence type="predicted"/>
<comment type="caution">
    <text evidence="9">The sequence shown here is derived from an EMBL/GenBank/DDBJ whole genome shotgun (WGS) entry which is preliminary data.</text>
</comment>
<feature type="transmembrane region" description="Helical" evidence="7">
    <location>
        <begin position="138"/>
        <end position="158"/>
    </location>
</feature>
<evidence type="ECO:0000256" key="4">
    <source>
        <dbReference type="ARBA" id="ARBA00022989"/>
    </source>
</evidence>
<dbReference type="EMBL" id="MVGT01002224">
    <property type="protein sequence ID" value="OVA08999.1"/>
    <property type="molecule type" value="Genomic_DNA"/>
</dbReference>
<sequence>MEGVEHRNVNITSSSSITTPLAPLNHEDADHDQLNSTTMVVDEEAVADHYHQNNFKEGTSTFFKTCFNGFNALSGVGILTVPYALASGGWLSLILLLIVASASFYTGLLIRRCMDKNSKIKTYTDIGEQAFGSKGRTVVSILMFIDLYLVATGFLIVEGDNLSNLFPNMGFELGGIRIHGRQGFVIIVALIILPTMWLNDLSKLSYVSATGVFAAALIIGCVLWVGAVDGIGFHEKGTLFNLKGIPNTVNLFVFCYCAHPVIPTLYTSMKDKRQFSKVLLVCFVLCTISYGSMAVLGYLMYGDNVKSQVTLNLPTENVSSKIAIYTILITPIAKYALMFVGLDDTANIMLLKDYGNVSKMGVRAGGYYRDYVNGYYSCSCRDGPLLGPPLDDPGWMQDSYKDFDDLTDPLIH</sequence>
<evidence type="ECO:0000259" key="8">
    <source>
        <dbReference type="Pfam" id="PF01490"/>
    </source>
</evidence>
<dbReference type="InParanoid" id="A0A200QEV9"/>
<evidence type="ECO:0000256" key="7">
    <source>
        <dbReference type="SAM" id="Phobius"/>
    </source>
</evidence>
<organism evidence="9 10">
    <name type="scientific">Macleaya cordata</name>
    <name type="common">Five-seeded plume-poppy</name>
    <name type="synonym">Bocconia cordata</name>
    <dbReference type="NCBI Taxonomy" id="56857"/>
    <lineage>
        <taxon>Eukaryota</taxon>
        <taxon>Viridiplantae</taxon>
        <taxon>Streptophyta</taxon>
        <taxon>Embryophyta</taxon>
        <taxon>Tracheophyta</taxon>
        <taxon>Spermatophyta</taxon>
        <taxon>Magnoliopsida</taxon>
        <taxon>Ranunculales</taxon>
        <taxon>Papaveraceae</taxon>
        <taxon>Papaveroideae</taxon>
        <taxon>Macleaya</taxon>
    </lineage>
</organism>
<evidence type="ECO:0000256" key="6">
    <source>
        <dbReference type="SAM" id="MobiDB-lite"/>
    </source>
</evidence>
<name>A0A200QEV9_MACCD</name>
<reference evidence="9 10" key="1">
    <citation type="journal article" date="2017" name="Mol. Plant">
        <title>The Genome of Medicinal Plant Macleaya cordata Provides New Insights into Benzylisoquinoline Alkaloids Metabolism.</title>
        <authorList>
            <person name="Liu X."/>
            <person name="Liu Y."/>
            <person name="Huang P."/>
            <person name="Ma Y."/>
            <person name="Qing Z."/>
            <person name="Tang Q."/>
            <person name="Cao H."/>
            <person name="Cheng P."/>
            <person name="Zheng Y."/>
            <person name="Yuan Z."/>
            <person name="Zhou Y."/>
            <person name="Liu J."/>
            <person name="Tang Z."/>
            <person name="Zhuo Y."/>
            <person name="Zhang Y."/>
            <person name="Yu L."/>
            <person name="Huang J."/>
            <person name="Yang P."/>
            <person name="Peng Q."/>
            <person name="Zhang J."/>
            <person name="Jiang W."/>
            <person name="Zhang Z."/>
            <person name="Lin K."/>
            <person name="Ro D.K."/>
            <person name="Chen X."/>
            <person name="Xiong X."/>
            <person name="Shang Y."/>
            <person name="Huang S."/>
            <person name="Zeng J."/>
        </authorList>
    </citation>
    <scope>NUCLEOTIDE SEQUENCE [LARGE SCALE GENOMIC DNA]</scope>
    <source>
        <strain evidence="10">cv. BLH2017</strain>
        <tissue evidence="9">Root</tissue>
    </source>
</reference>
<dbReference type="Proteomes" id="UP000195402">
    <property type="component" value="Unassembled WGS sequence"/>
</dbReference>
<evidence type="ECO:0000313" key="10">
    <source>
        <dbReference type="Proteomes" id="UP000195402"/>
    </source>
</evidence>
<evidence type="ECO:0000256" key="3">
    <source>
        <dbReference type="ARBA" id="ARBA00022970"/>
    </source>
</evidence>
<keyword evidence="2 7" id="KW-0812">Transmembrane</keyword>
<feature type="transmembrane region" description="Helical" evidence="7">
    <location>
        <begin position="178"/>
        <end position="197"/>
    </location>
</feature>
<dbReference type="GO" id="GO:0005774">
    <property type="term" value="C:vacuolar membrane"/>
    <property type="evidence" value="ECO:0007669"/>
    <property type="project" value="TreeGrafter"/>
</dbReference>
<dbReference type="Pfam" id="PF01490">
    <property type="entry name" value="Aa_trans"/>
    <property type="match status" value="1"/>
</dbReference>
<dbReference type="GO" id="GO:0015179">
    <property type="term" value="F:L-amino acid transmembrane transporter activity"/>
    <property type="evidence" value="ECO:0007669"/>
    <property type="project" value="TreeGrafter"/>
</dbReference>
<gene>
    <name evidence="9" type="ORF">BVC80_9097g63</name>
</gene>
<comment type="subcellular location">
    <subcellularLocation>
        <location evidence="1">Membrane</location>
        <topology evidence="1">Multi-pass membrane protein</topology>
    </subcellularLocation>
</comment>
<accession>A0A200QEV9</accession>
<evidence type="ECO:0000256" key="5">
    <source>
        <dbReference type="ARBA" id="ARBA00023136"/>
    </source>
</evidence>
<feature type="transmembrane region" description="Helical" evidence="7">
    <location>
        <begin position="90"/>
        <end position="110"/>
    </location>
</feature>
<dbReference type="InterPro" id="IPR013057">
    <property type="entry name" value="AA_transpt_TM"/>
</dbReference>
<keyword evidence="3" id="KW-0813">Transport</keyword>
<keyword evidence="5 7" id="KW-0472">Membrane</keyword>
<keyword evidence="4 7" id="KW-1133">Transmembrane helix</keyword>
<protein>
    <submittedName>
        <fullName evidence="9">Amino acid transporter</fullName>
    </submittedName>
</protein>
<evidence type="ECO:0000313" key="9">
    <source>
        <dbReference type="EMBL" id="OVA08999.1"/>
    </source>
</evidence>
<feature type="transmembrane region" description="Helical" evidence="7">
    <location>
        <begin position="65"/>
        <end position="84"/>
    </location>
</feature>
<feature type="transmembrane region" description="Helical" evidence="7">
    <location>
        <begin position="278"/>
        <end position="302"/>
    </location>
</feature>
<dbReference type="PANTHER" id="PTHR22950:SF705">
    <property type="entry name" value="AMINO ACID TRANSPORTER AVT1I-LIKE"/>
    <property type="match status" value="1"/>
</dbReference>
<feature type="region of interest" description="Disordered" evidence="6">
    <location>
        <begin position="1"/>
        <end position="22"/>
    </location>
</feature>
<feature type="transmembrane region" description="Helical" evidence="7">
    <location>
        <begin position="204"/>
        <end position="227"/>
    </location>
</feature>
<feature type="transmembrane region" description="Helical" evidence="7">
    <location>
        <begin position="247"/>
        <end position="266"/>
    </location>
</feature>
<evidence type="ECO:0000256" key="1">
    <source>
        <dbReference type="ARBA" id="ARBA00004141"/>
    </source>
</evidence>
<dbReference type="OrthoDB" id="655540at2759"/>
<feature type="transmembrane region" description="Helical" evidence="7">
    <location>
        <begin position="322"/>
        <end position="342"/>
    </location>
</feature>
<evidence type="ECO:0000256" key="2">
    <source>
        <dbReference type="ARBA" id="ARBA00022692"/>
    </source>
</evidence>
<keyword evidence="10" id="KW-1185">Reference proteome</keyword>
<dbReference type="AlphaFoldDB" id="A0A200QEV9"/>
<feature type="domain" description="Amino acid transporter transmembrane" evidence="8">
    <location>
        <begin position="59"/>
        <end position="339"/>
    </location>
</feature>
<dbReference type="PANTHER" id="PTHR22950">
    <property type="entry name" value="AMINO ACID TRANSPORTER"/>
    <property type="match status" value="1"/>
</dbReference>
<keyword evidence="3" id="KW-0029">Amino-acid transport</keyword>
<dbReference type="OMA" id="KYALMME"/>